<dbReference type="PROSITE" id="PS50112">
    <property type="entry name" value="PAS"/>
    <property type="match status" value="1"/>
</dbReference>
<evidence type="ECO:0000313" key="9">
    <source>
        <dbReference type="Proteomes" id="UP000248168"/>
    </source>
</evidence>
<feature type="transmembrane region" description="Helical" evidence="4">
    <location>
        <begin position="149"/>
        <end position="168"/>
    </location>
</feature>
<dbReference type="NCBIfam" id="TIGR00254">
    <property type="entry name" value="GGDEF"/>
    <property type="match status" value="1"/>
</dbReference>
<keyword evidence="4" id="KW-0472">Membrane</keyword>
<dbReference type="OrthoDB" id="9813903at2"/>
<dbReference type="InterPro" id="IPR000160">
    <property type="entry name" value="GGDEF_dom"/>
</dbReference>
<dbReference type="PANTHER" id="PTHR45138">
    <property type="entry name" value="REGULATORY COMPONENTS OF SENSORY TRANSDUCTION SYSTEM"/>
    <property type="match status" value="1"/>
</dbReference>
<keyword evidence="8" id="KW-0548">Nucleotidyltransferase</keyword>
<gene>
    <name evidence="8" type="ORF">NITLEN_40424</name>
</gene>
<dbReference type="GO" id="GO:0043709">
    <property type="term" value="P:cell adhesion involved in single-species biofilm formation"/>
    <property type="evidence" value="ECO:0007669"/>
    <property type="project" value="TreeGrafter"/>
</dbReference>
<sequence>MRGRSPLVWLSLGLVSVTVSLVLLSNALFHVAPDEAQQMYQYRKALAESLAGQFSRLAQDGNLAAITEAMRVLAERDATIQSVALRQGMREFVAQVGDHRRYWLLPPGDGSTLDQIRVPILKGPDRWGTLELAFRPAVVGGVGGWLRSAWVQFLGALAGLGFVGYWIFMRRTLRQLDPSAVVPQRVRAALDVLTEGIVLIDPSDVIVLANRSFAARVGLDAQSLLGRDLCGLAWIATRHAPLPERFPWTASIADRQIRVSVALGFRASDQTERLLLCNCSPIRDDRGMVRGALASFSDVTELEQANEQLLEALKDLNVSKQDVLRKNEELHWLATRDPLTGCFNRRAFFEQVETLVARSVERRATLGVVMVDIDHFKLFNDRHGHAVGDQVLTAVAKTIQSVLRQEDVLGRYGGEEFCVVLNDVTAALLNEIAERIRRRIENESGASVRSIKGLSVTASLGVTLSLVESAPDIQTLLGEADQALYEAKGSGRNRVCVFRSKDVSSAAA</sequence>
<dbReference type="PROSITE" id="PS50887">
    <property type="entry name" value="GGDEF"/>
    <property type="match status" value="1"/>
</dbReference>
<dbReference type="InParanoid" id="A0A330LA34"/>
<dbReference type="Pfam" id="PF00990">
    <property type="entry name" value="GGDEF"/>
    <property type="match status" value="1"/>
</dbReference>
<proteinExistence type="predicted"/>
<dbReference type="InterPro" id="IPR043128">
    <property type="entry name" value="Rev_trsase/Diguanyl_cyclase"/>
</dbReference>
<dbReference type="GO" id="GO:0005886">
    <property type="term" value="C:plasma membrane"/>
    <property type="evidence" value="ECO:0007669"/>
    <property type="project" value="TreeGrafter"/>
</dbReference>
<dbReference type="CDD" id="cd00130">
    <property type="entry name" value="PAS"/>
    <property type="match status" value="1"/>
</dbReference>
<evidence type="ECO:0000256" key="4">
    <source>
        <dbReference type="SAM" id="Phobius"/>
    </source>
</evidence>
<dbReference type="InterPro" id="IPR050469">
    <property type="entry name" value="Diguanylate_Cyclase"/>
</dbReference>
<keyword evidence="8" id="KW-0808">Transferase</keyword>
<dbReference type="InterPro" id="IPR000700">
    <property type="entry name" value="PAS-assoc_C"/>
</dbReference>
<dbReference type="Pfam" id="PF08448">
    <property type="entry name" value="PAS_4"/>
    <property type="match status" value="1"/>
</dbReference>
<dbReference type="InterPro" id="IPR000014">
    <property type="entry name" value="PAS"/>
</dbReference>
<dbReference type="Gene3D" id="3.30.450.20">
    <property type="entry name" value="PAS domain"/>
    <property type="match status" value="1"/>
</dbReference>
<dbReference type="PROSITE" id="PS50113">
    <property type="entry name" value="PAC"/>
    <property type="match status" value="1"/>
</dbReference>
<dbReference type="FunFam" id="3.30.70.270:FF:000001">
    <property type="entry name" value="Diguanylate cyclase domain protein"/>
    <property type="match status" value="1"/>
</dbReference>
<dbReference type="RefSeq" id="WP_121990160.1">
    <property type="nucleotide sequence ID" value="NZ_OUNR01000017.1"/>
</dbReference>
<dbReference type="PANTHER" id="PTHR45138:SF9">
    <property type="entry name" value="DIGUANYLATE CYCLASE DGCM-RELATED"/>
    <property type="match status" value="1"/>
</dbReference>
<dbReference type="Gene3D" id="3.30.70.270">
    <property type="match status" value="1"/>
</dbReference>
<dbReference type="NCBIfam" id="TIGR00229">
    <property type="entry name" value="sensory_box"/>
    <property type="match status" value="1"/>
</dbReference>
<feature type="domain" description="PAS" evidence="5">
    <location>
        <begin position="182"/>
        <end position="229"/>
    </location>
</feature>
<comment type="catalytic activity">
    <reaction evidence="2">
        <text>2 GTP = 3',3'-c-di-GMP + 2 diphosphate</text>
        <dbReference type="Rhea" id="RHEA:24898"/>
        <dbReference type="ChEBI" id="CHEBI:33019"/>
        <dbReference type="ChEBI" id="CHEBI:37565"/>
        <dbReference type="ChEBI" id="CHEBI:58805"/>
        <dbReference type="EC" id="2.7.7.65"/>
    </reaction>
</comment>
<dbReference type="InterPro" id="IPR013656">
    <property type="entry name" value="PAS_4"/>
</dbReference>
<organism evidence="8 9">
    <name type="scientific">Nitrospira lenta</name>
    <dbReference type="NCBI Taxonomy" id="1436998"/>
    <lineage>
        <taxon>Bacteria</taxon>
        <taxon>Pseudomonadati</taxon>
        <taxon>Nitrospirota</taxon>
        <taxon>Nitrospiria</taxon>
        <taxon>Nitrospirales</taxon>
        <taxon>Nitrospiraceae</taxon>
        <taxon>Nitrospira</taxon>
    </lineage>
</organism>
<dbReference type="SUPFAM" id="SSF55785">
    <property type="entry name" value="PYP-like sensor domain (PAS domain)"/>
    <property type="match status" value="1"/>
</dbReference>
<feature type="coiled-coil region" evidence="3">
    <location>
        <begin position="299"/>
        <end position="326"/>
    </location>
</feature>
<keyword evidence="4" id="KW-1133">Transmembrane helix</keyword>
<protein>
    <recommendedName>
        <fullName evidence="1">diguanylate cyclase</fullName>
        <ecNumber evidence="1">2.7.7.65</ecNumber>
    </recommendedName>
</protein>
<evidence type="ECO:0000259" key="5">
    <source>
        <dbReference type="PROSITE" id="PS50112"/>
    </source>
</evidence>
<dbReference type="InterPro" id="IPR029787">
    <property type="entry name" value="Nucleotide_cyclase"/>
</dbReference>
<dbReference type="InterPro" id="IPR001610">
    <property type="entry name" value="PAC"/>
</dbReference>
<dbReference type="SMART" id="SM00086">
    <property type="entry name" value="PAC"/>
    <property type="match status" value="1"/>
</dbReference>
<feature type="domain" description="PAC" evidence="6">
    <location>
        <begin position="255"/>
        <end position="311"/>
    </location>
</feature>
<evidence type="ECO:0000256" key="2">
    <source>
        <dbReference type="ARBA" id="ARBA00034247"/>
    </source>
</evidence>
<dbReference type="Proteomes" id="UP000248168">
    <property type="component" value="Unassembled WGS sequence"/>
</dbReference>
<dbReference type="AlphaFoldDB" id="A0A330LA34"/>
<evidence type="ECO:0000259" key="7">
    <source>
        <dbReference type="PROSITE" id="PS50887"/>
    </source>
</evidence>
<evidence type="ECO:0000259" key="6">
    <source>
        <dbReference type="PROSITE" id="PS50113"/>
    </source>
</evidence>
<accession>A0A330LA34</accession>
<name>A0A330LA34_9BACT</name>
<dbReference type="GO" id="GO:1902201">
    <property type="term" value="P:negative regulation of bacterial-type flagellum-dependent cell motility"/>
    <property type="evidence" value="ECO:0007669"/>
    <property type="project" value="TreeGrafter"/>
</dbReference>
<feature type="transmembrane region" description="Helical" evidence="4">
    <location>
        <begin position="7"/>
        <end position="29"/>
    </location>
</feature>
<dbReference type="SMART" id="SM00267">
    <property type="entry name" value="GGDEF"/>
    <property type="match status" value="1"/>
</dbReference>
<keyword evidence="4" id="KW-0812">Transmembrane</keyword>
<reference evidence="9" key="1">
    <citation type="submission" date="2018-04" db="EMBL/GenBank/DDBJ databases">
        <authorList>
            <person name="Lucker S."/>
            <person name="Sakoula D."/>
        </authorList>
    </citation>
    <scope>NUCLEOTIDE SEQUENCE [LARGE SCALE GENOMIC DNA]</scope>
</reference>
<dbReference type="GO" id="GO:0052621">
    <property type="term" value="F:diguanylate cyclase activity"/>
    <property type="evidence" value="ECO:0007669"/>
    <property type="project" value="UniProtKB-EC"/>
</dbReference>
<feature type="domain" description="GGDEF" evidence="7">
    <location>
        <begin position="364"/>
        <end position="500"/>
    </location>
</feature>
<evidence type="ECO:0000256" key="3">
    <source>
        <dbReference type="SAM" id="Coils"/>
    </source>
</evidence>
<keyword evidence="9" id="KW-1185">Reference proteome</keyword>
<evidence type="ECO:0000313" key="8">
    <source>
        <dbReference type="EMBL" id="SPP65951.1"/>
    </source>
</evidence>
<evidence type="ECO:0000256" key="1">
    <source>
        <dbReference type="ARBA" id="ARBA00012528"/>
    </source>
</evidence>
<dbReference type="EMBL" id="OUNR01000017">
    <property type="protein sequence ID" value="SPP65951.1"/>
    <property type="molecule type" value="Genomic_DNA"/>
</dbReference>
<dbReference type="EC" id="2.7.7.65" evidence="1"/>
<dbReference type="SUPFAM" id="SSF55073">
    <property type="entry name" value="Nucleotide cyclase"/>
    <property type="match status" value="1"/>
</dbReference>
<dbReference type="CDD" id="cd01949">
    <property type="entry name" value="GGDEF"/>
    <property type="match status" value="1"/>
</dbReference>
<dbReference type="InterPro" id="IPR035965">
    <property type="entry name" value="PAS-like_dom_sf"/>
</dbReference>
<keyword evidence="3" id="KW-0175">Coiled coil</keyword>